<accession>A0ABQ9I9E8</accession>
<dbReference type="Proteomes" id="UP001159363">
    <property type="component" value="Chromosome 2"/>
</dbReference>
<proteinExistence type="predicted"/>
<gene>
    <name evidence="1" type="ORF">PR048_005876</name>
</gene>
<protein>
    <submittedName>
        <fullName evidence="1">Uncharacterized protein</fullName>
    </submittedName>
</protein>
<organism evidence="1 2">
    <name type="scientific">Dryococelus australis</name>
    <dbReference type="NCBI Taxonomy" id="614101"/>
    <lineage>
        <taxon>Eukaryota</taxon>
        <taxon>Metazoa</taxon>
        <taxon>Ecdysozoa</taxon>
        <taxon>Arthropoda</taxon>
        <taxon>Hexapoda</taxon>
        <taxon>Insecta</taxon>
        <taxon>Pterygota</taxon>
        <taxon>Neoptera</taxon>
        <taxon>Polyneoptera</taxon>
        <taxon>Phasmatodea</taxon>
        <taxon>Verophasmatodea</taxon>
        <taxon>Anareolatae</taxon>
        <taxon>Phasmatidae</taxon>
        <taxon>Eurycanthinae</taxon>
        <taxon>Dryococelus</taxon>
    </lineage>
</organism>
<evidence type="ECO:0000313" key="1">
    <source>
        <dbReference type="EMBL" id="KAJ8893285.1"/>
    </source>
</evidence>
<sequence length="111" mass="12975">MRDLLQSSQFHHAPATQARSSQHCHLFSRKKNHCHHKVKKQKTINTKTAKMLCNVSPTFINSLKTHYLKQSYQIPVSTTFSRTIIPELCQSERQKLQQMLKHDVIETSNMM</sequence>
<comment type="caution">
    <text evidence="1">The sequence shown here is derived from an EMBL/GenBank/DDBJ whole genome shotgun (WGS) entry which is preliminary data.</text>
</comment>
<keyword evidence="2" id="KW-1185">Reference proteome</keyword>
<dbReference type="EMBL" id="JARBHB010000002">
    <property type="protein sequence ID" value="KAJ8893285.1"/>
    <property type="molecule type" value="Genomic_DNA"/>
</dbReference>
<reference evidence="1 2" key="1">
    <citation type="submission" date="2023-02" db="EMBL/GenBank/DDBJ databases">
        <title>LHISI_Scaffold_Assembly.</title>
        <authorList>
            <person name="Stuart O.P."/>
            <person name="Cleave R."/>
            <person name="Magrath M.J.L."/>
            <person name="Mikheyev A.S."/>
        </authorList>
    </citation>
    <scope>NUCLEOTIDE SEQUENCE [LARGE SCALE GENOMIC DNA]</scope>
    <source>
        <strain evidence="1">Daus_M_001</strain>
        <tissue evidence="1">Leg muscle</tissue>
    </source>
</reference>
<name>A0ABQ9I9E8_9NEOP</name>
<evidence type="ECO:0000313" key="2">
    <source>
        <dbReference type="Proteomes" id="UP001159363"/>
    </source>
</evidence>